<dbReference type="AlphaFoldDB" id="A0A0U3GAY6"/>
<evidence type="ECO:0000313" key="2">
    <source>
        <dbReference type="Proteomes" id="UP000069015"/>
    </source>
</evidence>
<protein>
    <submittedName>
        <fullName evidence="1">Uncharacterized protein</fullName>
    </submittedName>
</protein>
<proteinExistence type="predicted"/>
<sequence>METFVILLWKDARVATNEVYGVVEVDQHDIARLIAEKYTQLTGNKVQHCELRGVVSDTSEMYANLPRLDIGQEDL</sequence>
<accession>A0A0U3GAY6</accession>
<dbReference type="KEGG" id="prr:AT705_02605"/>
<evidence type="ECO:0000313" key="1">
    <source>
        <dbReference type="EMBL" id="ALU41914.1"/>
    </source>
</evidence>
<dbReference type="EMBL" id="CP013611">
    <property type="protein sequence ID" value="ALU41914.1"/>
    <property type="molecule type" value="Genomic_DNA"/>
</dbReference>
<name>A0A0U3GAY6_9GAMM</name>
<gene>
    <name evidence="1" type="ORF">AT705_02605</name>
</gene>
<reference evidence="1 2" key="1">
    <citation type="submission" date="2015-12" db="EMBL/GenBank/DDBJ databases">
        <title>Complete genome sequence of Pseudoalteromonas rubra SCSIO 6842, harboring a conjugative plasmid.</title>
        <authorList>
            <person name="Li B."/>
            <person name="Wang X."/>
        </authorList>
    </citation>
    <scope>NUCLEOTIDE SEQUENCE [LARGE SCALE GENOMIC DNA]</scope>
    <source>
        <strain evidence="1 2">SCSIO 6842</strain>
    </source>
</reference>
<organism evidence="1 2">
    <name type="scientific">Pseudoalteromonas rubra</name>
    <dbReference type="NCBI Taxonomy" id="43658"/>
    <lineage>
        <taxon>Bacteria</taxon>
        <taxon>Pseudomonadati</taxon>
        <taxon>Pseudomonadota</taxon>
        <taxon>Gammaproteobacteria</taxon>
        <taxon>Alteromonadales</taxon>
        <taxon>Pseudoalteromonadaceae</taxon>
        <taxon>Pseudoalteromonas</taxon>
    </lineage>
</organism>
<dbReference type="Proteomes" id="UP000069015">
    <property type="component" value="Chromosome 1"/>
</dbReference>
<dbReference type="RefSeq" id="WP_058795362.1">
    <property type="nucleotide sequence ID" value="NZ_CP013611.1"/>
</dbReference>